<protein>
    <submittedName>
        <fullName evidence="9">Aquaporin-like protein</fullName>
    </submittedName>
</protein>
<feature type="transmembrane region" description="Helical" evidence="8">
    <location>
        <begin position="97"/>
        <end position="119"/>
    </location>
</feature>
<dbReference type="InterPro" id="IPR034294">
    <property type="entry name" value="Aquaporin_transptr"/>
</dbReference>
<name>A0A2U1PYF0_ARTAN</name>
<comment type="caution">
    <text evidence="9">The sequence shown here is derived from an EMBL/GenBank/DDBJ whole genome shotgun (WGS) entry which is preliminary data.</text>
</comment>
<keyword evidence="4 8" id="KW-1133">Transmembrane helix</keyword>
<keyword evidence="3 6" id="KW-0812">Transmembrane</keyword>
<evidence type="ECO:0000256" key="5">
    <source>
        <dbReference type="ARBA" id="ARBA00023136"/>
    </source>
</evidence>
<dbReference type="SUPFAM" id="SSF81338">
    <property type="entry name" value="Aquaporin-like"/>
    <property type="match status" value="1"/>
</dbReference>
<evidence type="ECO:0000256" key="6">
    <source>
        <dbReference type="RuleBase" id="RU000477"/>
    </source>
</evidence>
<dbReference type="PROSITE" id="PS00221">
    <property type="entry name" value="MIP"/>
    <property type="match status" value="1"/>
</dbReference>
<feature type="transmembrane region" description="Helical" evidence="8">
    <location>
        <begin position="61"/>
        <end position="85"/>
    </location>
</feature>
<comment type="similarity">
    <text evidence="6">Belongs to the MIP/aquaporin (TC 1.A.8) family.</text>
</comment>
<keyword evidence="2 6" id="KW-0813">Transport</keyword>
<dbReference type="Gene3D" id="1.20.1080.10">
    <property type="entry name" value="Glycerol uptake facilitator protein"/>
    <property type="match status" value="1"/>
</dbReference>
<evidence type="ECO:0000256" key="4">
    <source>
        <dbReference type="ARBA" id="ARBA00022989"/>
    </source>
</evidence>
<dbReference type="Pfam" id="PF00230">
    <property type="entry name" value="MIP"/>
    <property type="match status" value="1"/>
</dbReference>
<evidence type="ECO:0000256" key="1">
    <source>
        <dbReference type="ARBA" id="ARBA00004141"/>
    </source>
</evidence>
<dbReference type="STRING" id="35608.A0A2U1PYF0"/>
<feature type="transmembrane region" description="Helical" evidence="8">
    <location>
        <begin position="264"/>
        <end position="285"/>
    </location>
</feature>
<reference evidence="9 10" key="1">
    <citation type="journal article" date="2018" name="Mol. Plant">
        <title>The genome of Artemisia annua provides insight into the evolution of Asteraceae family and artemisinin biosynthesis.</title>
        <authorList>
            <person name="Shen Q."/>
            <person name="Zhang L."/>
            <person name="Liao Z."/>
            <person name="Wang S."/>
            <person name="Yan T."/>
            <person name="Shi P."/>
            <person name="Liu M."/>
            <person name="Fu X."/>
            <person name="Pan Q."/>
            <person name="Wang Y."/>
            <person name="Lv Z."/>
            <person name="Lu X."/>
            <person name="Zhang F."/>
            <person name="Jiang W."/>
            <person name="Ma Y."/>
            <person name="Chen M."/>
            <person name="Hao X."/>
            <person name="Li L."/>
            <person name="Tang Y."/>
            <person name="Lv G."/>
            <person name="Zhou Y."/>
            <person name="Sun X."/>
            <person name="Brodelius P.E."/>
            <person name="Rose J.K.C."/>
            <person name="Tang K."/>
        </authorList>
    </citation>
    <scope>NUCLEOTIDE SEQUENCE [LARGE SCALE GENOMIC DNA]</scope>
    <source>
        <strain evidence="10">cv. Huhao1</strain>
        <tissue evidence="9">Leaf</tissue>
    </source>
</reference>
<proteinExistence type="inferred from homology"/>
<gene>
    <name evidence="9" type="ORF">CTI12_AA096390</name>
</gene>
<dbReference type="InterPro" id="IPR000425">
    <property type="entry name" value="MIP"/>
</dbReference>
<evidence type="ECO:0000313" key="10">
    <source>
        <dbReference type="Proteomes" id="UP000245207"/>
    </source>
</evidence>
<dbReference type="EMBL" id="PKPP01000599">
    <property type="protein sequence ID" value="PWA90800.1"/>
    <property type="molecule type" value="Genomic_DNA"/>
</dbReference>
<evidence type="ECO:0000256" key="2">
    <source>
        <dbReference type="ARBA" id="ARBA00022448"/>
    </source>
</evidence>
<comment type="subcellular location">
    <subcellularLocation>
        <location evidence="1">Membrane</location>
        <topology evidence="1">Multi-pass membrane protein</topology>
    </subcellularLocation>
</comment>
<dbReference type="GO" id="GO:0016020">
    <property type="term" value="C:membrane"/>
    <property type="evidence" value="ECO:0007669"/>
    <property type="project" value="UniProtKB-SubCell"/>
</dbReference>
<dbReference type="Proteomes" id="UP000245207">
    <property type="component" value="Unassembled WGS sequence"/>
</dbReference>
<feature type="region of interest" description="Disordered" evidence="7">
    <location>
        <begin position="291"/>
        <end position="310"/>
    </location>
</feature>
<sequence>MTSLFKEDQICDALEDVSTSDRSKFDQETGSSNTLERGQSEEVLVKSPFFLCFPLTMNKTLIRVVVAEALGSFIVMFSICGIIASTELMRGVGLLEYAVTAGLAVVVVVFSIGHISGAHVNPAFTIAFATVGPFPWKRVPLYIVSQVAGSTLASYAGKLVYGLKSEVMMTRPLVGCSAAFWAEFMASFIVLFLIASLVHAPPSVFIKPCSQVFQWHRHVTQFSGFIVGVGIALGVLITGPISGGSMNPARSMGPAIVSFNFTGLWIYLTAPTLGAISGAFMLRLLKPCIATTSSSPPSSPSRHSQFLQID</sequence>
<dbReference type="PANTHER" id="PTHR45724">
    <property type="entry name" value="AQUAPORIN NIP2-1"/>
    <property type="match status" value="1"/>
</dbReference>
<accession>A0A2U1PYF0</accession>
<evidence type="ECO:0000256" key="7">
    <source>
        <dbReference type="SAM" id="MobiDB-lite"/>
    </source>
</evidence>
<evidence type="ECO:0000256" key="3">
    <source>
        <dbReference type="ARBA" id="ARBA00022692"/>
    </source>
</evidence>
<dbReference type="OrthoDB" id="3222at2759"/>
<feature type="transmembrane region" description="Helical" evidence="8">
    <location>
        <begin position="222"/>
        <end position="243"/>
    </location>
</feature>
<evidence type="ECO:0000313" key="9">
    <source>
        <dbReference type="EMBL" id="PWA90800.1"/>
    </source>
</evidence>
<dbReference type="GO" id="GO:0015267">
    <property type="term" value="F:channel activity"/>
    <property type="evidence" value="ECO:0007669"/>
    <property type="project" value="InterPro"/>
</dbReference>
<dbReference type="PANTHER" id="PTHR45724:SF26">
    <property type="entry name" value="AQUAPORIN NIP7-1-RELATED"/>
    <property type="match status" value="1"/>
</dbReference>
<keyword evidence="5 8" id="KW-0472">Membrane</keyword>
<keyword evidence="10" id="KW-1185">Reference proteome</keyword>
<feature type="transmembrane region" description="Helical" evidence="8">
    <location>
        <begin position="173"/>
        <end position="198"/>
    </location>
</feature>
<dbReference type="InterPro" id="IPR022357">
    <property type="entry name" value="MIP_CS"/>
</dbReference>
<dbReference type="PRINTS" id="PR00783">
    <property type="entry name" value="MINTRINSICP"/>
</dbReference>
<organism evidence="9 10">
    <name type="scientific">Artemisia annua</name>
    <name type="common">Sweet wormwood</name>
    <dbReference type="NCBI Taxonomy" id="35608"/>
    <lineage>
        <taxon>Eukaryota</taxon>
        <taxon>Viridiplantae</taxon>
        <taxon>Streptophyta</taxon>
        <taxon>Embryophyta</taxon>
        <taxon>Tracheophyta</taxon>
        <taxon>Spermatophyta</taxon>
        <taxon>Magnoliopsida</taxon>
        <taxon>eudicotyledons</taxon>
        <taxon>Gunneridae</taxon>
        <taxon>Pentapetalae</taxon>
        <taxon>asterids</taxon>
        <taxon>campanulids</taxon>
        <taxon>Asterales</taxon>
        <taxon>Asteraceae</taxon>
        <taxon>Asteroideae</taxon>
        <taxon>Anthemideae</taxon>
        <taxon>Artemisiinae</taxon>
        <taxon>Artemisia</taxon>
    </lineage>
</organism>
<evidence type="ECO:0000256" key="8">
    <source>
        <dbReference type="SAM" id="Phobius"/>
    </source>
</evidence>
<dbReference type="InterPro" id="IPR023271">
    <property type="entry name" value="Aquaporin-like"/>
</dbReference>
<feature type="transmembrane region" description="Helical" evidence="8">
    <location>
        <begin position="139"/>
        <end position="161"/>
    </location>
</feature>
<dbReference type="AlphaFoldDB" id="A0A2U1PYF0"/>